<dbReference type="OrthoDB" id="418595at2759"/>
<feature type="transmembrane region" description="Helical" evidence="5">
    <location>
        <begin position="117"/>
        <end position="136"/>
    </location>
</feature>
<organism evidence="7 8">
    <name type="scientific">Seminavis robusta</name>
    <dbReference type="NCBI Taxonomy" id="568900"/>
    <lineage>
        <taxon>Eukaryota</taxon>
        <taxon>Sar</taxon>
        <taxon>Stramenopiles</taxon>
        <taxon>Ochrophyta</taxon>
        <taxon>Bacillariophyta</taxon>
        <taxon>Bacillariophyceae</taxon>
        <taxon>Bacillariophycidae</taxon>
        <taxon>Naviculales</taxon>
        <taxon>Naviculaceae</taxon>
        <taxon>Seminavis</taxon>
    </lineage>
</organism>
<feature type="region of interest" description="Disordered" evidence="4">
    <location>
        <begin position="1"/>
        <end position="57"/>
    </location>
</feature>
<keyword evidence="1" id="KW-0479">Metal-binding</keyword>
<comment type="caution">
    <text evidence="7">The sequence shown here is derived from an EMBL/GenBank/DDBJ whole genome shotgun (WGS) entry which is preliminary data.</text>
</comment>
<keyword evidence="3" id="KW-0106">Calcium</keyword>
<keyword evidence="8" id="KW-1185">Reference proteome</keyword>
<feature type="region of interest" description="Disordered" evidence="4">
    <location>
        <begin position="253"/>
        <end position="272"/>
    </location>
</feature>
<feature type="transmembrane region" description="Helical" evidence="5">
    <location>
        <begin position="284"/>
        <end position="304"/>
    </location>
</feature>
<dbReference type="AlphaFoldDB" id="A0A9N8F250"/>
<feature type="domain" description="EF-hand" evidence="6">
    <location>
        <begin position="375"/>
        <end position="410"/>
    </location>
</feature>
<keyword evidence="5" id="KW-0472">Membrane</keyword>
<dbReference type="PROSITE" id="PS50222">
    <property type="entry name" value="EF_HAND_2"/>
    <property type="match status" value="2"/>
</dbReference>
<feature type="transmembrane region" description="Helical" evidence="5">
    <location>
        <begin position="195"/>
        <end position="214"/>
    </location>
</feature>
<evidence type="ECO:0000256" key="4">
    <source>
        <dbReference type="SAM" id="MobiDB-lite"/>
    </source>
</evidence>
<feature type="domain" description="EF-hand" evidence="6">
    <location>
        <begin position="338"/>
        <end position="373"/>
    </location>
</feature>
<dbReference type="GO" id="GO:0005509">
    <property type="term" value="F:calcium ion binding"/>
    <property type="evidence" value="ECO:0007669"/>
    <property type="project" value="InterPro"/>
</dbReference>
<sequence>MPKDEDESPIRRRRRRTSILMDDDELHELSESYDAAAEEEDEVGALEQEDDDDDDDKHVKYAKQRKASLMAKGVVQKRRRSSTLSEASDSEHSLTQRALDSFRHTAVLSLKSNRVDAFLAALGCAGSLALLQYWSVTFPAFALTHSCLVSSSIKFFFNENPPSLRAFWQSSIMGLVTGITLHFVPTLCGHYTRHVFLFVTVLYWKLQGGLWSAANTLAMTVADDSGGWTTMIPTTFMINQYYFMSSSNDNDNDTNSNITDTTSSNGQPLSESTADDVFPWKFVLLPYLSGHLILYTLATLLSMIRTRVRITLIRQEFISKEVFGAGTSTSMSIVCGKERRKRLWQLFQRMDTSGDGQLDAVELQVALRAATGTEISMADTNLMIRAVDSDGNGTVDFDEFCASIDKLWIQ</sequence>
<reference evidence="7" key="1">
    <citation type="submission" date="2020-06" db="EMBL/GenBank/DDBJ databases">
        <authorList>
            <consortium name="Plant Systems Biology data submission"/>
        </authorList>
    </citation>
    <scope>NUCLEOTIDE SEQUENCE</scope>
    <source>
        <strain evidence="7">D6</strain>
    </source>
</reference>
<name>A0A9N8F250_9STRA</name>
<gene>
    <name evidence="7" type="ORF">SEMRO_2372_G325270.1</name>
</gene>
<dbReference type="InterPro" id="IPR002048">
    <property type="entry name" value="EF_hand_dom"/>
</dbReference>
<evidence type="ECO:0000313" key="8">
    <source>
        <dbReference type="Proteomes" id="UP001153069"/>
    </source>
</evidence>
<dbReference type="PROSITE" id="PS00018">
    <property type="entry name" value="EF_HAND_1"/>
    <property type="match status" value="2"/>
</dbReference>
<dbReference type="InterPro" id="IPR018247">
    <property type="entry name" value="EF_Hand_1_Ca_BS"/>
</dbReference>
<protein>
    <submittedName>
        <fullName evidence="7">Calcium-binding protein</fullName>
    </submittedName>
</protein>
<feature type="compositionally biased region" description="Low complexity" evidence="4">
    <location>
        <begin position="253"/>
        <end position="265"/>
    </location>
</feature>
<evidence type="ECO:0000256" key="2">
    <source>
        <dbReference type="ARBA" id="ARBA00022737"/>
    </source>
</evidence>
<dbReference type="EMBL" id="CAICTM010002370">
    <property type="protein sequence ID" value="CAB9528995.1"/>
    <property type="molecule type" value="Genomic_DNA"/>
</dbReference>
<dbReference type="SUPFAM" id="SSF47473">
    <property type="entry name" value="EF-hand"/>
    <property type="match status" value="1"/>
</dbReference>
<evidence type="ECO:0000259" key="6">
    <source>
        <dbReference type="PROSITE" id="PS50222"/>
    </source>
</evidence>
<dbReference type="PANTHER" id="PTHR10891">
    <property type="entry name" value="EF-HAND CALCIUM-BINDING DOMAIN CONTAINING PROTEIN"/>
    <property type="match status" value="1"/>
</dbReference>
<accession>A0A9N8F250</accession>
<dbReference type="InterPro" id="IPR039647">
    <property type="entry name" value="EF_hand_pair_protein_CML-like"/>
</dbReference>
<keyword evidence="2" id="KW-0677">Repeat</keyword>
<evidence type="ECO:0000256" key="1">
    <source>
        <dbReference type="ARBA" id="ARBA00022723"/>
    </source>
</evidence>
<dbReference type="Proteomes" id="UP001153069">
    <property type="component" value="Unassembled WGS sequence"/>
</dbReference>
<evidence type="ECO:0000256" key="5">
    <source>
        <dbReference type="SAM" id="Phobius"/>
    </source>
</evidence>
<evidence type="ECO:0000313" key="7">
    <source>
        <dbReference type="EMBL" id="CAB9528995.1"/>
    </source>
</evidence>
<proteinExistence type="predicted"/>
<keyword evidence="5" id="KW-1133">Transmembrane helix</keyword>
<evidence type="ECO:0000256" key="3">
    <source>
        <dbReference type="ARBA" id="ARBA00022837"/>
    </source>
</evidence>
<feature type="transmembrane region" description="Helical" evidence="5">
    <location>
        <begin position="166"/>
        <end position="188"/>
    </location>
</feature>
<dbReference type="SMART" id="SM00054">
    <property type="entry name" value="EFh"/>
    <property type="match status" value="2"/>
</dbReference>
<dbReference type="InterPro" id="IPR011992">
    <property type="entry name" value="EF-hand-dom_pair"/>
</dbReference>
<feature type="compositionally biased region" description="Acidic residues" evidence="4">
    <location>
        <begin position="36"/>
        <end position="55"/>
    </location>
</feature>
<dbReference type="Pfam" id="PF13499">
    <property type="entry name" value="EF-hand_7"/>
    <property type="match status" value="1"/>
</dbReference>
<keyword evidence="5" id="KW-0812">Transmembrane</keyword>
<dbReference type="Gene3D" id="1.10.238.10">
    <property type="entry name" value="EF-hand"/>
    <property type="match status" value="1"/>
</dbReference>